<evidence type="ECO:0000313" key="2">
    <source>
        <dbReference type="EMBL" id="MBO0948664.1"/>
    </source>
</evidence>
<dbReference type="PANTHER" id="PTHR19328:SF55">
    <property type="entry name" value="BLR6566 PROTEIN"/>
    <property type="match status" value="1"/>
</dbReference>
<reference evidence="2 3" key="1">
    <citation type="submission" date="2021-03" db="EMBL/GenBank/DDBJ databases">
        <title>Fibrella sp. HMF5405 genome sequencing and assembly.</title>
        <authorList>
            <person name="Kang H."/>
            <person name="Kim H."/>
            <person name="Bae S."/>
            <person name="Joh K."/>
        </authorList>
    </citation>
    <scope>NUCLEOTIDE SEQUENCE [LARGE SCALE GENOMIC DNA]</scope>
    <source>
        <strain evidence="2 3">HMF5405</strain>
    </source>
</reference>
<comment type="caution">
    <text evidence="2">The sequence shown here is derived from an EMBL/GenBank/DDBJ whole genome shotgun (WGS) entry which is preliminary data.</text>
</comment>
<gene>
    <name evidence="2" type="ORF">J2I46_08745</name>
</gene>
<organism evidence="2 3">
    <name type="scientific">Fibrella forsythiae</name>
    <dbReference type="NCBI Taxonomy" id="2817061"/>
    <lineage>
        <taxon>Bacteria</taxon>
        <taxon>Pseudomonadati</taxon>
        <taxon>Bacteroidota</taxon>
        <taxon>Cytophagia</taxon>
        <taxon>Cytophagales</taxon>
        <taxon>Spirosomataceae</taxon>
        <taxon>Fibrella</taxon>
    </lineage>
</organism>
<accession>A0ABS3JF82</accession>
<protein>
    <submittedName>
        <fullName evidence="2">Sorbosone dehydrogenase family protein</fullName>
    </submittedName>
</protein>
<dbReference type="Pfam" id="PF23500">
    <property type="entry name" value="DUF7133"/>
    <property type="match status" value="1"/>
</dbReference>
<dbReference type="RefSeq" id="WP_207328620.1">
    <property type="nucleotide sequence ID" value="NZ_JAFMYW010000002.1"/>
</dbReference>
<dbReference type="PROSITE" id="PS51257">
    <property type="entry name" value="PROKAR_LIPOPROTEIN"/>
    <property type="match status" value="1"/>
</dbReference>
<dbReference type="InterPro" id="IPR011041">
    <property type="entry name" value="Quinoprot_gluc/sorb_DH_b-prop"/>
</dbReference>
<evidence type="ECO:0000313" key="3">
    <source>
        <dbReference type="Proteomes" id="UP000664628"/>
    </source>
</evidence>
<feature type="domain" description="DUF7133" evidence="1">
    <location>
        <begin position="69"/>
        <end position="424"/>
    </location>
</feature>
<keyword evidence="3" id="KW-1185">Reference proteome</keyword>
<name>A0ABS3JF82_9BACT</name>
<dbReference type="Proteomes" id="UP000664628">
    <property type="component" value="Unassembled WGS sequence"/>
</dbReference>
<proteinExistence type="predicted"/>
<evidence type="ECO:0000259" key="1">
    <source>
        <dbReference type="Pfam" id="PF23500"/>
    </source>
</evidence>
<dbReference type="Gene3D" id="2.120.10.30">
    <property type="entry name" value="TolB, C-terminal domain"/>
    <property type="match status" value="1"/>
</dbReference>
<dbReference type="SUPFAM" id="SSF50952">
    <property type="entry name" value="Soluble quinoprotein glucose dehydrogenase"/>
    <property type="match status" value="1"/>
</dbReference>
<sequence length="445" mass="48150">MFLRISTVLLSGSLLLASCSKEKKSEGKAAQVETAIGPLDLPAPYASKSATKFSKVIGWADGQMPTAPEGFVVTEYARDLVNPRWAYVAPNGDVFVSESNTEKSGVKKTVAKVSGQADSQRFDESANRVTLLRDTNGDGKPDQRSVFLTGLNQPFGMLVLGDHFYVANTDALLRFPYKAGETKMTSKPDTILKLPAGGYNNHWTRNLLAGPDGKKIYVSVGSGSNVAEHGIDNEVRRANILEINPDGTGERVYASGLRNPVGIDWQPGTNKLYAAVNERDELGDGLVPDYMTSVQEGGFYGWPYSYYGQVEDPRRAGENPELVKKAIVPDVPLGAHTASLGLAFYDGKAFPAKYQNGAFIGQHGSWNRSELSGYKVVFVPFTNGKPGKPEDFLTGFIAKNDGQDVHGRPVGTFTMPDGSLLVTDDSGNRIWRVAAKEKTAVATRN</sequence>
<dbReference type="InterPro" id="IPR011042">
    <property type="entry name" value="6-blade_b-propeller_TolB-like"/>
</dbReference>
<dbReference type="EMBL" id="JAFMYW010000002">
    <property type="protein sequence ID" value="MBO0948664.1"/>
    <property type="molecule type" value="Genomic_DNA"/>
</dbReference>
<dbReference type="InterPro" id="IPR055557">
    <property type="entry name" value="DUF7133"/>
</dbReference>
<dbReference type="PANTHER" id="PTHR19328">
    <property type="entry name" value="HEDGEHOG-INTERACTING PROTEIN"/>
    <property type="match status" value="1"/>
</dbReference>